<sequence length="89" mass="9689">MRLFILALSISLSLSILPSISSSSSSLIQFSIDGKVLELDESNFEATISSFDYVFVDFYTPWCGHCADCTVLVPTLNNQSNIGVVHLVA</sequence>
<reference evidence="1 2" key="1">
    <citation type="journal article" date="2022" name="Plant J.">
        <title>Chromosome-level genome of Camellia lanceoleosa provides a valuable resource for understanding genome evolution and self-incompatibility.</title>
        <authorList>
            <person name="Gong W."/>
            <person name="Xiao S."/>
            <person name="Wang L."/>
            <person name="Liao Z."/>
            <person name="Chang Y."/>
            <person name="Mo W."/>
            <person name="Hu G."/>
            <person name="Li W."/>
            <person name="Zhao G."/>
            <person name="Zhu H."/>
            <person name="Hu X."/>
            <person name="Ji K."/>
            <person name="Xiang X."/>
            <person name="Song Q."/>
            <person name="Yuan D."/>
            <person name="Jin S."/>
            <person name="Zhang L."/>
        </authorList>
    </citation>
    <scope>NUCLEOTIDE SEQUENCE [LARGE SCALE GENOMIC DNA]</scope>
    <source>
        <strain evidence="1">SQ_2022a</strain>
    </source>
</reference>
<keyword evidence="2" id="KW-1185">Reference proteome</keyword>
<dbReference type="EMBL" id="CM045760">
    <property type="protein sequence ID" value="KAI8025330.1"/>
    <property type="molecule type" value="Genomic_DNA"/>
</dbReference>
<protein>
    <submittedName>
        <fullName evidence="1">Protein disulfide-isomerase 5-2</fullName>
    </submittedName>
</protein>
<organism evidence="1 2">
    <name type="scientific">Camellia lanceoleosa</name>
    <dbReference type="NCBI Taxonomy" id="1840588"/>
    <lineage>
        <taxon>Eukaryota</taxon>
        <taxon>Viridiplantae</taxon>
        <taxon>Streptophyta</taxon>
        <taxon>Embryophyta</taxon>
        <taxon>Tracheophyta</taxon>
        <taxon>Spermatophyta</taxon>
        <taxon>Magnoliopsida</taxon>
        <taxon>eudicotyledons</taxon>
        <taxon>Gunneridae</taxon>
        <taxon>Pentapetalae</taxon>
        <taxon>asterids</taxon>
        <taxon>Ericales</taxon>
        <taxon>Theaceae</taxon>
        <taxon>Camellia</taxon>
    </lineage>
</organism>
<proteinExistence type="predicted"/>
<accession>A0ACC0IIE8</accession>
<gene>
    <name evidence="1" type="ORF">LOK49_LG02G02804</name>
</gene>
<name>A0ACC0IIE8_9ERIC</name>
<comment type="caution">
    <text evidence="1">The sequence shown here is derived from an EMBL/GenBank/DDBJ whole genome shotgun (WGS) entry which is preliminary data.</text>
</comment>
<dbReference type="Proteomes" id="UP001060215">
    <property type="component" value="Chromosome 3"/>
</dbReference>
<evidence type="ECO:0000313" key="2">
    <source>
        <dbReference type="Proteomes" id="UP001060215"/>
    </source>
</evidence>
<evidence type="ECO:0000313" key="1">
    <source>
        <dbReference type="EMBL" id="KAI8025330.1"/>
    </source>
</evidence>